<feature type="domain" description="Aerotolerance regulator N-terminal" evidence="2">
    <location>
        <begin position="1"/>
        <end position="76"/>
    </location>
</feature>
<dbReference type="NCBIfam" id="TIGR02226">
    <property type="entry name" value="two_anch"/>
    <property type="match status" value="1"/>
</dbReference>
<evidence type="ECO:0000313" key="3">
    <source>
        <dbReference type="EMBL" id="SFU98680.1"/>
    </source>
</evidence>
<protein>
    <submittedName>
        <fullName evidence="3">N-terminal double-transmembrane domain-containing protein</fullName>
    </submittedName>
</protein>
<name>A0A1I7KMM4_9BACT</name>
<dbReference type="InterPro" id="IPR011933">
    <property type="entry name" value="Double_TM_dom"/>
</dbReference>
<keyword evidence="1" id="KW-0472">Membrane</keyword>
<keyword evidence="4" id="KW-1185">Reference proteome</keyword>
<organism evidence="3 4">
    <name type="scientific">Pontibacter akesuensis</name>
    <dbReference type="NCBI Taxonomy" id="388950"/>
    <lineage>
        <taxon>Bacteria</taxon>
        <taxon>Pseudomonadati</taxon>
        <taxon>Bacteroidota</taxon>
        <taxon>Cytophagia</taxon>
        <taxon>Cytophagales</taxon>
        <taxon>Hymenobacteraceae</taxon>
        <taxon>Pontibacter</taxon>
    </lineage>
</organism>
<dbReference type="OrthoDB" id="9810200at2"/>
<gene>
    <name evidence="3" type="ORF">SAMN04487941_3905</name>
</gene>
<dbReference type="PANTHER" id="PTHR37464">
    <property type="entry name" value="BLL2463 PROTEIN"/>
    <property type="match status" value="1"/>
</dbReference>
<feature type="transmembrane region" description="Helical" evidence="1">
    <location>
        <begin position="645"/>
        <end position="667"/>
    </location>
</feature>
<feature type="transmembrane region" description="Helical" evidence="1">
    <location>
        <begin position="6"/>
        <end position="24"/>
    </location>
</feature>
<dbReference type="AlphaFoldDB" id="A0A1I7KMM4"/>
<dbReference type="SUPFAM" id="SSF52317">
    <property type="entry name" value="Class I glutamine amidotransferase-like"/>
    <property type="match status" value="1"/>
</dbReference>
<evidence type="ECO:0000256" key="1">
    <source>
        <dbReference type="SAM" id="Phobius"/>
    </source>
</evidence>
<dbReference type="EMBL" id="FPCA01000006">
    <property type="protein sequence ID" value="SFU98680.1"/>
    <property type="molecule type" value="Genomic_DNA"/>
</dbReference>
<reference evidence="4" key="1">
    <citation type="submission" date="2016-10" db="EMBL/GenBank/DDBJ databases">
        <authorList>
            <person name="Varghese N."/>
        </authorList>
    </citation>
    <scope>NUCLEOTIDE SEQUENCE [LARGE SCALE GENOMIC DNA]</scope>
    <source>
        <strain evidence="4">DSM 18820</strain>
    </source>
</reference>
<feature type="transmembrane region" description="Helical" evidence="1">
    <location>
        <begin position="56"/>
        <end position="74"/>
    </location>
</feature>
<keyword evidence="1 3" id="KW-0812">Transmembrane</keyword>
<proteinExistence type="predicted"/>
<sequence length="669" mass="73220">MAFLYPSFLFALGAVAVPILLHLVQLRRAKRVMFSNVKFIQVSKDLTASQRNLKELLILLCRILFIVFLVLAFAQPFLPASDTVAGATNAKVSIAVDNSYSMERMHAEEDLTLLNVATDQAKTVVNLFPASTAFQISGTERIKHGAVVQGSEAATLLDQLAYSANTFAMPTASGQEPAHLFVLSDFQKQTFSLENLTSIDAATQVHLVPLAAASTANVTIDSVYLEDEFIRTGADNTLHVLLHNTGAEAAADVPVKLFIQDQQVAALSLDLPPNQVTEAIMTFRTTGTGLTRAYVQVEDYPVEFDNTYYFILAPSAAITVTEVTDDAASLRRLYGSEAFFNFSSYNSGNIDYAKLAISDLVILNGVESLSSALAANLSNYVKEGGSLVVVPPVGQSTGAYASLFQNLNIAASFTGASAASAKTNLAAPDPNNPFFRSIFSEFDAKMQMPVAARSIAWSRASEDILKYRGGASFLSRFDRGNGAVYLLAAPLDDAYSTLPNHALFVPIMYRLAIESYRQQQQLAYTLGSGTIQLPAAPQQSREGVYQLQQDTVAFIPEQQVRGGKLYFNVPAGMDNAGFYTLQLQDSTLTTLAFNYGKEESYLAQYTPDELRALVGEDKPNVHVYDYGDAFSIKGEFEKRYFGVKLWKYCLILCLFFLMAEIALIRFFRT</sequence>
<keyword evidence="1" id="KW-1133">Transmembrane helix</keyword>
<dbReference type="RefSeq" id="WP_071890057.1">
    <property type="nucleotide sequence ID" value="NZ_BMXC01000005.1"/>
</dbReference>
<evidence type="ECO:0000259" key="2">
    <source>
        <dbReference type="Pfam" id="PF07584"/>
    </source>
</evidence>
<dbReference type="Gene3D" id="3.40.50.880">
    <property type="match status" value="1"/>
</dbReference>
<dbReference type="Proteomes" id="UP000182491">
    <property type="component" value="Unassembled WGS sequence"/>
</dbReference>
<dbReference type="STRING" id="388950.GCA_001611675_02717"/>
<dbReference type="InterPro" id="IPR029062">
    <property type="entry name" value="Class_I_gatase-like"/>
</dbReference>
<dbReference type="InterPro" id="IPR024163">
    <property type="entry name" value="Aerotolerance_reg_N"/>
</dbReference>
<evidence type="ECO:0000313" key="4">
    <source>
        <dbReference type="Proteomes" id="UP000182491"/>
    </source>
</evidence>
<dbReference type="Pfam" id="PF07584">
    <property type="entry name" value="BatA"/>
    <property type="match status" value="1"/>
</dbReference>
<accession>A0A1I7KMM4</accession>
<dbReference type="PANTHER" id="PTHR37464:SF1">
    <property type="entry name" value="BLL2463 PROTEIN"/>
    <property type="match status" value="1"/>
</dbReference>